<feature type="transmembrane region" description="Helical" evidence="9">
    <location>
        <begin position="12"/>
        <end position="32"/>
    </location>
</feature>
<feature type="domain" description="HAMP" evidence="11">
    <location>
        <begin position="104"/>
        <end position="157"/>
    </location>
</feature>
<dbReference type="GO" id="GO:0016301">
    <property type="term" value="F:kinase activity"/>
    <property type="evidence" value="ECO:0007669"/>
    <property type="project" value="UniProtKB-KW"/>
</dbReference>
<evidence type="ECO:0000313" key="12">
    <source>
        <dbReference type="EMBL" id="MEF2114845.1"/>
    </source>
</evidence>
<feature type="transmembrane region" description="Helical" evidence="9">
    <location>
        <begin position="85"/>
        <end position="107"/>
    </location>
</feature>
<keyword evidence="13" id="KW-1185">Reference proteome</keyword>
<protein>
    <recommendedName>
        <fullName evidence="2">histidine kinase</fullName>
        <ecNumber evidence="2">2.7.13.3</ecNumber>
    </recommendedName>
</protein>
<evidence type="ECO:0000259" key="10">
    <source>
        <dbReference type="PROSITE" id="PS50109"/>
    </source>
</evidence>
<keyword evidence="6 12" id="KW-0418">Kinase</keyword>
<dbReference type="PANTHER" id="PTHR45436:SF5">
    <property type="entry name" value="SENSOR HISTIDINE KINASE TRCS"/>
    <property type="match status" value="1"/>
</dbReference>
<reference evidence="12 13" key="1">
    <citation type="submission" date="2023-11" db="EMBL/GenBank/DDBJ databases">
        <title>Draft genome sequence of a psychrophilic Clostridium strain from permafrost water brine.</title>
        <authorList>
            <person name="Shcherbakova V.A."/>
            <person name="Trubitsyn V.E."/>
            <person name="Zakharyuk A.G."/>
        </authorList>
    </citation>
    <scope>NUCLEOTIDE SEQUENCE [LARGE SCALE GENOMIC DNA]</scope>
    <source>
        <strain evidence="12 13">14F</strain>
    </source>
</reference>
<dbReference type="Pfam" id="PF02518">
    <property type="entry name" value="HATPase_c"/>
    <property type="match status" value="1"/>
</dbReference>
<dbReference type="CDD" id="cd00075">
    <property type="entry name" value="HATPase"/>
    <property type="match status" value="1"/>
</dbReference>
<keyword evidence="7 9" id="KW-1133">Transmembrane helix</keyword>
<dbReference type="InterPro" id="IPR050428">
    <property type="entry name" value="TCS_sensor_his_kinase"/>
</dbReference>
<dbReference type="PANTHER" id="PTHR45436">
    <property type="entry name" value="SENSOR HISTIDINE KINASE YKOH"/>
    <property type="match status" value="1"/>
</dbReference>
<dbReference type="EC" id="2.7.13.3" evidence="2"/>
<name>A0ABU7UWN5_9CLOT</name>
<dbReference type="InterPro" id="IPR005467">
    <property type="entry name" value="His_kinase_dom"/>
</dbReference>
<proteinExistence type="predicted"/>
<dbReference type="SMART" id="SM00388">
    <property type="entry name" value="HisKA"/>
    <property type="match status" value="1"/>
</dbReference>
<evidence type="ECO:0000256" key="5">
    <source>
        <dbReference type="ARBA" id="ARBA00022692"/>
    </source>
</evidence>
<evidence type="ECO:0000256" key="4">
    <source>
        <dbReference type="ARBA" id="ARBA00022679"/>
    </source>
</evidence>
<gene>
    <name evidence="12" type="ORF">SJI18_21390</name>
</gene>
<evidence type="ECO:0000256" key="7">
    <source>
        <dbReference type="ARBA" id="ARBA00022989"/>
    </source>
</evidence>
<dbReference type="RefSeq" id="WP_216248921.1">
    <property type="nucleotide sequence ID" value="NZ_JAZHFS010000031.1"/>
</dbReference>
<dbReference type="InterPro" id="IPR003660">
    <property type="entry name" value="HAMP_dom"/>
</dbReference>
<dbReference type="SMART" id="SM00387">
    <property type="entry name" value="HATPase_c"/>
    <property type="match status" value="1"/>
</dbReference>
<dbReference type="InterPro" id="IPR003594">
    <property type="entry name" value="HATPase_dom"/>
</dbReference>
<dbReference type="CDD" id="cd06225">
    <property type="entry name" value="HAMP"/>
    <property type="match status" value="1"/>
</dbReference>
<comment type="catalytic activity">
    <reaction evidence="1">
        <text>ATP + protein L-histidine = ADP + protein N-phospho-L-histidine.</text>
        <dbReference type="EC" id="2.7.13.3"/>
    </reaction>
</comment>
<dbReference type="PROSITE" id="PS50885">
    <property type="entry name" value="HAMP"/>
    <property type="match status" value="1"/>
</dbReference>
<dbReference type="Pfam" id="PF00512">
    <property type="entry name" value="HisKA"/>
    <property type="match status" value="1"/>
</dbReference>
<dbReference type="InterPro" id="IPR003661">
    <property type="entry name" value="HisK_dim/P_dom"/>
</dbReference>
<feature type="domain" description="Histidine kinase" evidence="10">
    <location>
        <begin position="165"/>
        <end position="377"/>
    </location>
</feature>
<organism evidence="12 13">
    <name type="scientific">Clostridium frigoriphilum</name>
    <dbReference type="NCBI Taxonomy" id="443253"/>
    <lineage>
        <taxon>Bacteria</taxon>
        <taxon>Bacillati</taxon>
        <taxon>Bacillota</taxon>
        <taxon>Clostridia</taxon>
        <taxon>Eubacteriales</taxon>
        <taxon>Clostridiaceae</taxon>
        <taxon>Clostridium</taxon>
    </lineage>
</organism>
<keyword evidence="9" id="KW-0472">Membrane</keyword>
<accession>A0ABU7UWN5</accession>
<dbReference type="EMBL" id="JAZHFS010000031">
    <property type="protein sequence ID" value="MEF2114845.1"/>
    <property type="molecule type" value="Genomic_DNA"/>
</dbReference>
<evidence type="ECO:0000256" key="2">
    <source>
        <dbReference type="ARBA" id="ARBA00012438"/>
    </source>
</evidence>
<comment type="caution">
    <text evidence="12">The sequence shown here is derived from an EMBL/GenBank/DDBJ whole genome shotgun (WGS) entry which is preliminary data.</text>
</comment>
<keyword evidence="4" id="KW-0808">Transferase</keyword>
<dbReference type="Proteomes" id="UP001498469">
    <property type="component" value="Unassembled WGS sequence"/>
</dbReference>
<keyword evidence="8" id="KW-0902">Two-component regulatory system</keyword>
<evidence type="ECO:0000256" key="8">
    <source>
        <dbReference type="ARBA" id="ARBA00023012"/>
    </source>
</evidence>
<keyword evidence="3" id="KW-0597">Phosphoprotein</keyword>
<dbReference type="SMART" id="SM00304">
    <property type="entry name" value="HAMP"/>
    <property type="match status" value="1"/>
</dbReference>
<evidence type="ECO:0000256" key="1">
    <source>
        <dbReference type="ARBA" id="ARBA00000085"/>
    </source>
</evidence>
<dbReference type="CDD" id="cd00082">
    <property type="entry name" value="HisKA"/>
    <property type="match status" value="1"/>
</dbReference>
<dbReference type="Pfam" id="PF00672">
    <property type="entry name" value="HAMP"/>
    <property type="match status" value="1"/>
</dbReference>
<dbReference type="PROSITE" id="PS50109">
    <property type="entry name" value="HIS_KIN"/>
    <property type="match status" value="1"/>
</dbReference>
<keyword evidence="5 9" id="KW-0812">Transmembrane</keyword>
<evidence type="ECO:0000256" key="9">
    <source>
        <dbReference type="SAM" id="Phobius"/>
    </source>
</evidence>
<evidence type="ECO:0000313" key="13">
    <source>
        <dbReference type="Proteomes" id="UP001498469"/>
    </source>
</evidence>
<evidence type="ECO:0000256" key="3">
    <source>
        <dbReference type="ARBA" id="ARBA00022553"/>
    </source>
</evidence>
<evidence type="ECO:0000259" key="11">
    <source>
        <dbReference type="PROSITE" id="PS50885"/>
    </source>
</evidence>
<sequence>MNKRISLRMRLTLITSLILILMCVGLTLFNFYNLNWNLVTPMGTAITANSVIAESAEGTVTNNDSNERLTATMQSNVNIFSNASVIFMLSVIISGTLIMYIVAGVILKPVKLLTQEIIKIDKNQLSSRITDFSAGDELNKLADSFNSMLERLEATFIRESRFSADAAHELKTPLTVIKTNIDVLYLDEEPSKQDCLESLEVVKKQTNRMIDLVNDLLDMSTVNSCKMGGLVKVNEVVEEIIEELAHRITEKHILLQLDLKPCSVKANSVMLKHAISNIVENAIKYNYEAGKIEVIVFPKENSCVICVNDTGIGISDEQSRCIFDPFYRVDKSRSRAVGGAGLGLAIAMDIISKHHGTISYSSANPSGSTFKIVLPLA</sequence>
<evidence type="ECO:0000256" key="6">
    <source>
        <dbReference type="ARBA" id="ARBA00022777"/>
    </source>
</evidence>